<protein>
    <submittedName>
        <fullName evidence="1">Uncharacterized protein</fullName>
    </submittedName>
</protein>
<gene>
    <name evidence="1" type="ORF">Cflav_PD6214</name>
</gene>
<dbReference type="AlphaFoldDB" id="B9XHP5"/>
<evidence type="ECO:0000313" key="2">
    <source>
        <dbReference type="Proteomes" id="UP000003688"/>
    </source>
</evidence>
<keyword evidence="2" id="KW-1185">Reference proteome</keyword>
<proteinExistence type="predicted"/>
<accession>B9XHP5</accession>
<sequence>MPNDRTSATAAMRRADCNGDGPPPFAAAHGLAAVFSSSPLLLPPSGSYQAAYTLYEKKRGYRKKNQTHQTTCRICNPQAPSCEPVQTKRPNMRTKK</sequence>
<name>B9XHP5_PEDPL</name>
<evidence type="ECO:0000313" key="1">
    <source>
        <dbReference type="EMBL" id="EEF60623.1"/>
    </source>
</evidence>
<comment type="caution">
    <text evidence="1">The sequence shown here is derived from an EMBL/GenBank/DDBJ whole genome shotgun (WGS) entry which is preliminary data.</text>
</comment>
<dbReference type="EMBL" id="ABOX02000015">
    <property type="protein sequence ID" value="EEF60623.1"/>
    <property type="molecule type" value="Genomic_DNA"/>
</dbReference>
<dbReference type="STRING" id="320771.Cflav_PD6214"/>
<reference evidence="1 2" key="1">
    <citation type="journal article" date="2011" name="J. Bacteriol.">
        <title>Genome sequence of 'Pedosphaera parvula' Ellin514, an aerobic Verrucomicrobial isolate from pasture soil.</title>
        <authorList>
            <person name="Kant R."/>
            <person name="van Passel M.W."/>
            <person name="Sangwan P."/>
            <person name="Palva A."/>
            <person name="Lucas S."/>
            <person name="Copeland A."/>
            <person name="Lapidus A."/>
            <person name="Glavina Del Rio T."/>
            <person name="Dalin E."/>
            <person name="Tice H."/>
            <person name="Bruce D."/>
            <person name="Goodwin L."/>
            <person name="Pitluck S."/>
            <person name="Chertkov O."/>
            <person name="Larimer F.W."/>
            <person name="Land M.L."/>
            <person name="Hauser L."/>
            <person name="Brettin T.S."/>
            <person name="Detter J.C."/>
            <person name="Han S."/>
            <person name="de Vos W.M."/>
            <person name="Janssen P.H."/>
            <person name="Smidt H."/>
        </authorList>
    </citation>
    <scope>NUCLEOTIDE SEQUENCE [LARGE SCALE GENOMIC DNA]</scope>
    <source>
        <strain evidence="1 2">Ellin514</strain>
    </source>
</reference>
<organism evidence="1 2">
    <name type="scientific">Pedosphaera parvula (strain Ellin514)</name>
    <dbReference type="NCBI Taxonomy" id="320771"/>
    <lineage>
        <taxon>Bacteria</taxon>
        <taxon>Pseudomonadati</taxon>
        <taxon>Verrucomicrobiota</taxon>
        <taxon>Pedosphaerae</taxon>
        <taxon>Pedosphaerales</taxon>
        <taxon>Pedosphaeraceae</taxon>
        <taxon>Pedosphaera</taxon>
    </lineage>
</organism>
<dbReference type="Proteomes" id="UP000003688">
    <property type="component" value="Unassembled WGS sequence"/>
</dbReference>